<feature type="transmembrane region" description="Helical" evidence="1">
    <location>
        <begin position="252"/>
        <end position="282"/>
    </location>
</feature>
<keyword evidence="1" id="KW-0812">Transmembrane</keyword>
<dbReference type="EMBL" id="NSCI01000051">
    <property type="protein sequence ID" value="RAW83112.1"/>
    <property type="molecule type" value="Genomic_DNA"/>
</dbReference>
<accession>A0A329VAJ4</accession>
<evidence type="ECO:0000313" key="3">
    <source>
        <dbReference type="Proteomes" id="UP000250870"/>
    </source>
</evidence>
<dbReference type="Pfam" id="PF06182">
    <property type="entry name" value="ABC2_membrane_6"/>
    <property type="match status" value="1"/>
</dbReference>
<feature type="transmembrane region" description="Helical" evidence="1">
    <location>
        <begin position="227"/>
        <end position="246"/>
    </location>
</feature>
<comment type="caution">
    <text evidence="2">The sequence shown here is derived from an EMBL/GenBank/DDBJ whole genome shotgun (WGS) entry which is preliminary data.</text>
</comment>
<evidence type="ECO:0008006" key="4">
    <source>
        <dbReference type="Google" id="ProtNLM"/>
    </source>
</evidence>
<feature type="transmembrane region" description="Helical" evidence="1">
    <location>
        <begin position="100"/>
        <end position="128"/>
    </location>
</feature>
<proteinExistence type="predicted"/>
<dbReference type="Proteomes" id="UP000250870">
    <property type="component" value="Unassembled WGS sequence"/>
</dbReference>
<reference evidence="2 3" key="1">
    <citation type="journal article" date="2018" name="Int. J. Syst. Evol. Microbiol.">
        <title>Whole-genome-based revisit of Photorhabdus phylogeny: proposal for the elevation of most Photorhabdus subspecies to the species level and description of one novel species Photorhabdus bodei sp. nov., and one novel subspecies Photorhabdus laumondii subsp. clarkei subsp. nov.</title>
        <authorList>
            <person name="Machado R.A.R."/>
            <person name="Wuthrich D."/>
            <person name="Kuhnert P."/>
            <person name="Arce C.C.M."/>
            <person name="Thonen L."/>
            <person name="Ruiz C."/>
            <person name="Zhang X."/>
            <person name="Robert C.A.M."/>
            <person name="Karimi J."/>
            <person name="Kamali S."/>
            <person name="Ma J."/>
            <person name="Bruggmann R."/>
            <person name="Erb M."/>
        </authorList>
    </citation>
    <scope>NUCLEOTIDE SEQUENCE [LARGE SCALE GENOMIC DNA]</scope>
    <source>
        <strain evidence="2 3">BOJ-47</strain>
    </source>
</reference>
<dbReference type="PANTHER" id="PTHR36833:SF2">
    <property type="entry name" value="SLR0610 PROTEIN"/>
    <property type="match status" value="1"/>
</dbReference>
<keyword evidence="1" id="KW-1133">Transmembrane helix</keyword>
<dbReference type="PANTHER" id="PTHR36833">
    <property type="entry name" value="SLR0610 PROTEIN-RELATED"/>
    <property type="match status" value="1"/>
</dbReference>
<name>A0A329VAJ4_9GAMM</name>
<dbReference type="InterPro" id="IPR010390">
    <property type="entry name" value="ABC-2_transporter-like"/>
</dbReference>
<feature type="transmembrane region" description="Helical" evidence="1">
    <location>
        <begin position="179"/>
        <end position="207"/>
    </location>
</feature>
<evidence type="ECO:0000256" key="1">
    <source>
        <dbReference type="SAM" id="Phobius"/>
    </source>
</evidence>
<evidence type="ECO:0000313" key="2">
    <source>
        <dbReference type="EMBL" id="RAW83112.1"/>
    </source>
</evidence>
<feature type="transmembrane region" description="Helical" evidence="1">
    <location>
        <begin position="149"/>
        <end position="167"/>
    </location>
</feature>
<organism evidence="2 3">
    <name type="scientific">Photorhabdus laumondii subsp. clarkei</name>
    <dbReference type="NCBI Taxonomy" id="2029685"/>
    <lineage>
        <taxon>Bacteria</taxon>
        <taxon>Pseudomonadati</taxon>
        <taxon>Pseudomonadota</taxon>
        <taxon>Gammaproteobacteria</taxon>
        <taxon>Enterobacterales</taxon>
        <taxon>Morganellaceae</taxon>
        <taxon>Photorhabdus</taxon>
    </lineage>
</organism>
<gene>
    <name evidence="2" type="ORF">CKY01_21500</name>
</gene>
<keyword evidence="1" id="KW-0472">Membrane</keyword>
<feature type="transmembrane region" description="Helical" evidence="1">
    <location>
        <begin position="28"/>
        <end position="46"/>
    </location>
</feature>
<dbReference type="AlphaFoldDB" id="A0A329VAJ4"/>
<sequence length="294" mass="32699">MGSLSVRTGGFAVCCRIFCLAARCPPLLGVWIMMHSLVVIRMAFILSIKRSIQYRWDFMIDGLLSLIMAILQLLPLFILFNERGTVAGWSFEQMLVLMGWYMMLYAVVEGLIAPSLAAAVSGIRTGLFDYILMRPVDSLFLCSLVDIRLWKSIDFFFGLGLAIYAFIQLDIQPSFMDIMMTVILSLGGLATAYALFVLAIAASFALVRVQNLTNVLSSLLGFARWPIHLFGMPWRLIFSFLIPIGVMTSSPVMALLGMLTLPLAMGSLGVAIFFFIVARLVWKRALRGYRSASS</sequence>
<protein>
    <recommendedName>
        <fullName evidence="4">ABC transporter permease</fullName>
    </recommendedName>
</protein>
<feature type="transmembrane region" description="Helical" evidence="1">
    <location>
        <begin position="58"/>
        <end position="80"/>
    </location>
</feature>